<evidence type="ECO:0000256" key="5">
    <source>
        <dbReference type="SAM" id="SignalP"/>
    </source>
</evidence>
<sequence length="558" mass="61878">MLYVATLLQWLVVAAAAARVEYNMEITTIMTNMDGVHERMAVVVNGQIPMPLVRAELGDTLALRIRNGLNDEATGLHSHGLFNNGTNYYDGAGMVTECGIAPGSEMTYEIPITQTGTYWLHGHHNSQYINGLRGPLIITDPEGEPYDYDEDMVLTFEDWFPSASNMTMDPKIPKSTRPAHHDQLSSSTCFDPSSIMAGEAHARDMDMPCQGKNCTTMGAQHKDPAKKYPIGVINGRNGKQSPDLHFEPNKTYRLRLLNIGSSFMFRFGIEGHEMHVIEVDGVATDKQKVNSVLLGVAQRVSVLVSALPESTNNYRYHFDILSDVFPEVAGYNPRSYSGSIVYEEGAKFAAAASPIIWEDFDDLGLTPLDRVPIMEADVIHDVNVRADRTPTGMVHAYINDVSFELPARPSLFTALSFNYTDGAMDSSVFGEKCNARVIQHMDVAELRVVNHDTVHHPMHLHGQFFQIVERGVVGNSSATVKSSDTPMRRDTTVVPPGAYAILRFRADNPGVWLMHCHIDLHMELGLSMMFVSAPEIIRETIKIPDVVIEQCRLLGISI</sequence>
<dbReference type="InterPro" id="IPR001117">
    <property type="entry name" value="Cu-oxidase_2nd"/>
</dbReference>
<name>A0A9W8IMV3_9FUNG</name>
<dbReference type="InterPro" id="IPR011707">
    <property type="entry name" value="Cu-oxidase-like_N"/>
</dbReference>
<evidence type="ECO:0000256" key="4">
    <source>
        <dbReference type="ARBA" id="ARBA00023008"/>
    </source>
</evidence>
<dbReference type="EMBL" id="JANBUY010000034">
    <property type="protein sequence ID" value="KAJ2866603.1"/>
    <property type="molecule type" value="Genomic_DNA"/>
</dbReference>
<comment type="similarity">
    <text evidence="1">Belongs to the multicopper oxidase family.</text>
</comment>
<dbReference type="Proteomes" id="UP001140074">
    <property type="component" value="Unassembled WGS sequence"/>
</dbReference>
<evidence type="ECO:0000259" key="6">
    <source>
        <dbReference type="Pfam" id="PF00394"/>
    </source>
</evidence>
<feature type="domain" description="Plastocyanin-like" evidence="8">
    <location>
        <begin position="26"/>
        <end position="142"/>
    </location>
</feature>
<keyword evidence="5" id="KW-0732">Signal</keyword>
<evidence type="ECO:0000259" key="7">
    <source>
        <dbReference type="Pfam" id="PF07731"/>
    </source>
</evidence>
<gene>
    <name evidence="9" type="primary">FET3_1</name>
    <name evidence="9" type="ORF">GGH94_001410</name>
</gene>
<feature type="chain" id="PRO_5040871069" evidence="5">
    <location>
        <begin position="18"/>
        <end position="558"/>
    </location>
</feature>
<evidence type="ECO:0000259" key="8">
    <source>
        <dbReference type="Pfam" id="PF07732"/>
    </source>
</evidence>
<evidence type="ECO:0000313" key="9">
    <source>
        <dbReference type="EMBL" id="KAJ2866603.1"/>
    </source>
</evidence>
<dbReference type="PROSITE" id="PS00080">
    <property type="entry name" value="MULTICOPPER_OXIDASE2"/>
    <property type="match status" value="1"/>
</dbReference>
<dbReference type="InterPro" id="IPR011706">
    <property type="entry name" value="Cu-oxidase_C"/>
</dbReference>
<organism evidence="9 10">
    <name type="scientific">Coemansia aciculifera</name>
    <dbReference type="NCBI Taxonomy" id="417176"/>
    <lineage>
        <taxon>Eukaryota</taxon>
        <taxon>Fungi</taxon>
        <taxon>Fungi incertae sedis</taxon>
        <taxon>Zoopagomycota</taxon>
        <taxon>Kickxellomycotina</taxon>
        <taxon>Kickxellomycetes</taxon>
        <taxon>Kickxellales</taxon>
        <taxon>Kickxellaceae</taxon>
        <taxon>Coemansia</taxon>
    </lineage>
</organism>
<dbReference type="GO" id="GO:0005507">
    <property type="term" value="F:copper ion binding"/>
    <property type="evidence" value="ECO:0007669"/>
    <property type="project" value="InterPro"/>
</dbReference>
<dbReference type="Pfam" id="PF00394">
    <property type="entry name" value="Cu-oxidase"/>
    <property type="match status" value="1"/>
</dbReference>
<keyword evidence="3" id="KW-0560">Oxidoreductase</keyword>
<dbReference type="GO" id="GO:0016491">
    <property type="term" value="F:oxidoreductase activity"/>
    <property type="evidence" value="ECO:0007669"/>
    <property type="project" value="UniProtKB-KW"/>
</dbReference>
<feature type="domain" description="Plastocyanin-like" evidence="7">
    <location>
        <begin position="406"/>
        <end position="534"/>
    </location>
</feature>
<dbReference type="InterPro" id="IPR045087">
    <property type="entry name" value="Cu-oxidase_fam"/>
</dbReference>
<accession>A0A9W8IMV3</accession>
<evidence type="ECO:0000256" key="1">
    <source>
        <dbReference type="ARBA" id="ARBA00010609"/>
    </source>
</evidence>
<evidence type="ECO:0000256" key="3">
    <source>
        <dbReference type="ARBA" id="ARBA00023002"/>
    </source>
</evidence>
<keyword evidence="4" id="KW-0186">Copper</keyword>
<keyword evidence="10" id="KW-1185">Reference proteome</keyword>
<dbReference type="Pfam" id="PF07732">
    <property type="entry name" value="Cu-oxidase_3"/>
    <property type="match status" value="1"/>
</dbReference>
<evidence type="ECO:0000256" key="2">
    <source>
        <dbReference type="ARBA" id="ARBA00022723"/>
    </source>
</evidence>
<dbReference type="PANTHER" id="PTHR11709">
    <property type="entry name" value="MULTI-COPPER OXIDASE"/>
    <property type="match status" value="1"/>
</dbReference>
<dbReference type="InterPro" id="IPR008972">
    <property type="entry name" value="Cupredoxin"/>
</dbReference>
<dbReference type="Gene3D" id="2.60.40.420">
    <property type="entry name" value="Cupredoxins - blue copper proteins"/>
    <property type="match status" value="3"/>
</dbReference>
<protein>
    <submittedName>
        <fullName evidence="9">Ferroxidase fet3</fullName>
    </submittedName>
</protein>
<reference evidence="9" key="1">
    <citation type="submission" date="2022-07" db="EMBL/GenBank/DDBJ databases">
        <title>Phylogenomic reconstructions and comparative analyses of Kickxellomycotina fungi.</title>
        <authorList>
            <person name="Reynolds N.K."/>
            <person name="Stajich J.E."/>
            <person name="Barry K."/>
            <person name="Grigoriev I.V."/>
            <person name="Crous P."/>
            <person name="Smith M.E."/>
        </authorList>
    </citation>
    <scope>NUCLEOTIDE SEQUENCE</scope>
    <source>
        <strain evidence="9">RSA 476</strain>
    </source>
</reference>
<dbReference type="Pfam" id="PF07731">
    <property type="entry name" value="Cu-oxidase_2"/>
    <property type="match status" value="1"/>
</dbReference>
<feature type="signal peptide" evidence="5">
    <location>
        <begin position="1"/>
        <end position="17"/>
    </location>
</feature>
<dbReference type="AlphaFoldDB" id="A0A9W8IMV3"/>
<dbReference type="SUPFAM" id="SSF49503">
    <property type="entry name" value="Cupredoxins"/>
    <property type="match status" value="3"/>
</dbReference>
<dbReference type="InterPro" id="IPR002355">
    <property type="entry name" value="Cu_oxidase_Cu_BS"/>
</dbReference>
<proteinExistence type="inferred from homology"/>
<comment type="caution">
    <text evidence="9">The sequence shown here is derived from an EMBL/GenBank/DDBJ whole genome shotgun (WGS) entry which is preliminary data.</text>
</comment>
<feature type="domain" description="Plastocyanin-like" evidence="6">
    <location>
        <begin position="231"/>
        <end position="319"/>
    </location>
</feature>
<keyword evidence="2" id="KW-0479">Metal-binding</keyword>
<evidence type="ECO:0000313" key="10">
    <source>
        <dbReference type="Proteomes" id="UP001140074"/>
    </source>
</evidence>
<dbReference type="PANTHER" id="PTHR11709:SF361">
    <property type="entry name" value="IRON TRANSPORT MULTICOPPER OXIDASE FET3"/>
    <property type="match status" value="1"/>
</dbReference>